<reference evidence="5 8" key="2">
    <citation type="submission" date="2020-08" db="EMBL/GenBank/DDBJ databases">
        <title>Sequencing the genomes of 1000 actinobacteria strains.</title>
        <authorList>
            <person name="Klenk H.-P."/>
        </authorList>
    </citation>
    <scope>NUCLEOTIDE SEQUENCE [LARGE SCALE GENOMIC DNA]</scope>
    <source>
        <strain evidence="5 8">DSM 16678</strain>
    </source>
</reference>
<keyword evidence="1 5" id="KW-0378">Hydrolase</keyword>
<reference evidence="6 7" key="1">
    <citation type="submission" date="2018-06" db="EMBL/GenBank/DDBJ databases">
        <title>Draft genome sequence of Modestobacter versicolor CP153-2.</title>
        <authorList>
            <person name="Gundlapally S.R."/>
        </authorList>
    </citation>
    <scope>NUCLEOTIDE SEQUENCE [LARGE SCALE GENOMIC DNA]</scope>
    <source>
        <strain evidence="6 7">CP153-2</strain>
    </source>
</reference>
<dbReference type="RefSeq" id="WP_110551260.1">
    <property type="nucleotide sequence ID" value="NZ_JACIBU010000001.1"/>
</dbReference>
<evidence type="ECO:0000313" key="8">
    <source>
        <dbReference type="Proteomes" id="UP000580718"/>
    </source>
</evidence>
<name>A0A323VU30_9ACTN</name>
<dbReference type="Pfam" id="PF01182">
    <property type="entry name" value="Glucosamine_iso"/>
    <property type="match status" value="1"/>
</dbReference>
<dbReference type="NCBIfam" id="TIGR00502">
    <property type="entry name" value="nagB"/>
    <property type="match status" value="1"/>
</dbReference>
<evidence type="ECO:0000256" key="1">
    <source>
        <dbReference type="ARBA" id="ARBA00022801"/>
    </source>
</evidence>
<feature type="domain" description="Glucosamine/galactosamine-6-phosphate isomerase" evidence="4">
    <location>
        <begin position="8"/>
        <end position="229"/>
    </location>
</feature>
<dbReference type="Proteomes" id="UP000247602">
    <property type="component" value="Unassembled WGS sequence"/>
</dbReference>
<dbReference type="PANTHER" id="PTHR11280:SF5">
    <property type="entry name" value="GLUCOSAMINE-6-PHOSPHATE ISOMERASE"/>
    <property type="match status" value="1"/>
</dbReference>
<dbReference type="OrthoDB" id="9791139at2"/>
<dbReference type="GO" id="GO:0006046">
    <property type="term" value="P:N-acetylglucosamine catabolic process"/>
    <property type="evidence" value="ECO:0007669"/>
    <property type="project" value="UniProtKB-UniRule"/>
</dbReference>
<dbReference type="InterPro" id="IPR018321">
    <property type="entry name" value="Glucosamine6P_isomerase_CS"/>
</dbReference>
<comment type="caution">
    <text evidence="6">The sequence shown here is derived from an EMBL/GenBank/DDBJ whole genome shotgun (WGS) entry which is preliminary data.</text>
</comment>
<dbReference type="AlphaFoldDB" id="A0A323VU30"/>
<dbReference type="GO" id="GO:0004342">
    <property type="term" value="F:glucosamine-6-phosphate deaminase activity"/>
    <property type="evidence" value="ECO:0007669"/>
    <property type="project" value="UniProtKB-UniRule"/>
</dbReference>
<dbReference type="EC" id="3.5.99.6" evidence="3"/>
<dbReference type="Gene3D" id="3.40.50.1360">
    <property type="match status" value="1"/>
</dbReference>
<proteinExistence type="predicted"/>
<dbReference type="InterPro" id="IPR004547">
    <property type="entry name" value="Glucosamine6P_isomerase"/>
</dbReference>
<dbReference type="InterPro" id="IPR006148">
    <property type="entry name" value="Glc/Gal-6P_isomerase"/>
</dbReference>
<accession>A0A323VU30</accession>
<sequence>MEVVLLPTAQDCGRVVADAVAGSVLAALARGGPVVLGLATGSSPLLAYRELLRRHRDEGLSFAGVHAFLLDEYVGLPAGHPESYREVIRRELTDSLGLDPAVVHGPDGSAADPLQAARDYEQQLLAAGPVAVQVLGIGANGHLGFNEPGSSLASRTRIKTLTEQTRVDNARFFGGDVEAVPRHVITQGLGTILGAQHLVLVATGERKAEAVAAAVEGPLTASCPGSVLQLHPHVTLVVDEAAGSRLARAAHYRYVLGHKLADQGW</sequence>
<evidence type="ECO:0000313" key="6">
    <source>
        <dbReference type="EMBL" id="PZA22408.1"/>
    </source>
</evidence>
<dbReference type="NCBIfam" id="NF001684">
    <property type="entry name" value="PRK00443.1-4"/>
    <property type="match status" value="1"/>
</dbReference>
<dbReference type="GO" id="GO:0005975">
    <property type="term" value="P:carbohydrate metabolic process"/>
    <property type="evidence" value="ECO:0007669"/>
    <property type="project" value="InterPro"/>
</dbReference>
<dbReference type="SUPFAM" id="SSF100950">
    <property type="entry name" value="NagB/RpiA/CoA transferase-like"/>
    <property type="match status" value="1"/>
</dbReference>
<dbReference type="GO" id="GO:0006043">
    <property type="term" value="P:glucosamine catabolic process"/>
    <property type="evidence" value="ECO:0007669"/>
    <property type="project" value="TreeGrafter"/>
</dbReference>
<dbReference type="PROSITE" id="PS01161">
    <property type="entry name" value="GLC_GALNAC_ISOMERASE"/>
    <property type="match status" value="1"/>
</dbReference>
<dbReference type="PANTHER" id="PTHR11280">
    <property type="entry name" value="GLUCOSAMINE-6-PHOSPHATE ISOMERASE"/>
    <property type="match status" value="1"/>
</dbReference>
<dbReference type="EMBL" id="JACIBU010000001">
    <property type="protein sequence ID" value="MBB3677267.1"/>
    <property type="molecule type" value="Genomic_DNA"/>
</dbReference>
<keyword evidence="2" id="KW-0119">Carbohydrate metabolism</keyword>
<dbReference type="GO" id="GO:0042802">
    <property type="term" value="F:identical protein binding"/>
    <property type="evidence" value="ECO:0007669"/>
    <property type="project" value="TreeGrafter"/>
</dbReference>
<evidence type="ECO:0000313" key="5">
    <source>
        <dbReference type="EMBL" id="MBB3677267.1"/>
    </source>
</evidence>
<dbReference type="GO" id="GO:0005737">
    <property type="term" value="C:cytoplasm"/>
    <property type="evidence" value="ECO:0007669"/>
    <property type="project" value="TreeGrafter"/>
</dbReference>
<keyword evidence="7" id="KW-1185">Reference proteome</keyword>
<organism evidence="6 7">
    <name type="scientific">Modestobacter versicolor</name>
    <dbReference type="NCBI Taxonomy" id="429133"/>
    <lineage>
        <taxon>Bacteria</taxon>
        <taxon>Bacillati</taxon>
        <taxon>Actinomycetota</taxon>
        <taxon>Actinomycetes</taxon>
        <taxon>Geodermatophilales</taxon>
        <taxon>Geodermatophilaceae</taxon>
        <taxon>Modestobacter</taxon>
    </lineage>
</organism>
<evidence type="ECO:0000313" key="7">
    <source>
        <dbReference type="Proteomes" id="UP000247602"/>
    </source>
</evidence>
<dbReference type="EMBL" id="QKNV01000033">
    <property type="protein sequence ID" value="PZA22408.1"/>
    <property type="molecule type" value="Genomic_DNA"/>
</dbReference>
<evidence type="ECO:0000259" key="4">
    <source>
        <dbReference type="Pfam" id="PF01182"/>
    </source>
</evidence>
<dbReference type="InterPro" id="IPR037171">
    <property type="entry name" value="NagB/RpiA_transferase-like"/>
</dbReference>
<gene>
    <name evidence="6" type="primary">nagB</name>
    <name evidence="6" type="ORF">DMO24_05090</name>
    <name evidence="5" type="ORF">FHX36_003002</name>
</gene>
<dbReference type="Proteomes" id="UP000580718">
    <property type="component" value="Unassembled WGS sequence"/>
</dbReference>
<dbReference type="GO" id="GO:0019262">
    <property type="term" value="P:N-acetylneuraminate catabolic process"/>
    <property type="evidence" value="ECO:0007669"/>
    <property type="project" value="TreeGrafter"/>
</dbReference>
<protein>
    <recommendedName>
        <fullName evidence="3">Glucosamine-6-phosphate deaminase</fullName>
        <ecNumber evidence="3">3.5.99.6</ecNumber>
    </recommendedName>
</protein>
<evidence type="ECO:0000256" key="3">
    <source>
        <dbReference type="NCBIfam" id="TIGR00502"/>
    </source>
</evidence>
<dbReference type="CDD" id="cd01399">
    <property type="entry name" value="GlcN6P_deaminase"/>
    <property type="match status" value="1"/>
</dbReference>
<evidence type="ECO:0000256" key="2">
    <source>
        <dbReference type="ARBA" id="ARBA00023277"/>
    </source>
</evidence>